<keyword evidence="1" id="KW-0812">Transmembrane</keyword>
<dbReference type="RefSeq" id="WP_280114410.1">
    <property type="nucleotide sequence ID" value="NZ_SMLY01000085.1"/>
</dbReference>
<dbReference type="Proteomes" id="UP000320593">
    <property type="component" value="Unassembled WGS sequence"/>
</dbReference>
<keyword evidence="3" id="KW-1185">Reference proteome</keyword>
<name>A0A562TAY9_9HYPH</name>
<dbReference type="EMBL" id="VLLF01000002">
    <property type="protein sequence ID" value="TWI90424.1"/>
    <property type="molecule type" value="Genomic_DNA"/>
</dbReference>
<evidence type="ECO:0000313" key="2">
    <source>
        <dbReference type="EMBL" id="TWI90424.1"/>
    </source>
</evidence>
<sequence>MVFKTDAVRGGETTKRHIVLKMLVVSTVLAACALAIVAGIS</sequence>
<accession>A0A562TAY9</accession>
<dbReference type="PROSITE" id="PS51257">
    <property type="entry name" value="PROKAR_LIPOPROTEIN"/>
    <property type="match status" value="1"/>
</dbReference>
<dbReference type="AlphaFoldDB" id="A0A562TAY9"/>
<protein>
    <submittedName>
        <fullName evidence="2">Uncharacterized protein</fullName>
    </submittedName>
</protein>
<organism evidence="2 3">
    <name type="scientific">Roseibium hamelinense</name>
    <dbReference type="NCBI Taxonomy" id="150831"/>
    <lineage>
        <taxon>Bacteria</taxon>
        <taxon>Pseudomonadati</taxon>
        <taxon>Pseudomonadota</taxon>
        <taxon>Alphaproteobacteria</taxon>
        <taxon>Hyphomicrobiales</taxon>
        <taxon>Stappiaceae</taxon>
        <taxon>Roseibium</taxon>
    </lineage>
</organism>
<keyword evidence="1" id="KW-0472">Membrane</keyword>
<keyword evidence="1" id="KW-1133">Transmembrane helix</keyword>
<proteinExistence type="predicted"/>
<evidence type="ECO:0000313" key="3">
    <source>
        <dbReference type="Proteomes" id="UP000320593"/>
    </source>
</evidence>
<evidence type="ECO:0000256" key="1">
    <source>
        <dbReference type="SAM" id="Phobius"/>
    </source>
</evidence>
<gene>
    <name evidence="2" type="ORF">JM93_01405</name>
</gene>
<comment type="caution">
    <text evidence="2">The sequence shown here is derived from an EMBL/GenBank/DDBJ whole genome shotgun (WGS) entry which is preliminary data.</text>
</comment>
<feature type="transmembrane region" description="Helical" evidence="1">
    <location>
        <begin position="18"/>
        <end position="40"/>
    </location>
</feature>
<reference evidence="2 3" key="1">
    <citation type="submission" date="2019-07" db="EMBL/GenBank/DDBJ databases">
        <title>Genomic Encyclopedia of Archaeal and Bacterial Type Strains, Phase II (KMG-II): from individual species to whole genera.</title>
        <authorList>
            <person name="Goeker M."/>
        </authorList>
    </citation>
    <scope>NUCLEOTIDE SEQUENCE [LARGE SCALE GENOMIC DNA]</scope>
    <source>
        <strain evidence="2 3">ATCC BAA-252</strain>
    </source>
</reference>